<keyword evidence="1" id="KW-0472">Membrane</keyword>
<dbReference type="Proteomes" id="UP000001627">
    <property type="component" value="Chromosome"/>
</dbReference>
<keyword evidence="1" id="KW-0812">Transmembrane</keyword>
<feature type="transmembrane region" description="Helical" evidence="1">
    <location>
        <begin position="12"/>
        <end position="37"/>
    </location>
</feature>
<evidence type="ECO:0000256" key="1">
    <source>
        <dbReference type="SAM" id="Phobius"/>
    </source>
</evidence>
<dbReference type="HOGENOM" id="CLU_2955857_0_0_5"/>
<name>C6V4X8_NEORI</name>
<organism evidence="2 3">
    <name type="scientific">Neorickettsia risticii (strain Illinois)</name>
    <dbReference type="NCBI Taxonomy" id="434131"/>
    <lineage>
        <taxon>Bacteria</taxon>
        <taxon>Pseudomonadati</taxon>
        <taxon>Pseudomonadota</taxon>
        <taxon>Alphaproteobacteria</taxon>
        <taxon>Rickettsiales</taxon>
        <taxon>Anaplasmataceae</taxon>
        <taxon>Neorickettsia</taxon>
    </lineage>
</organism>
<dbReference type="EMBL" id="CP001431">
    <property type="protein sequence ID" value="ACT69445.1"/>
    <property type="molecule type" value="Genomic_DNA"/>
</dbReference>
<reference evidence="2 3" key="1">
    <citation type="journal article" date="2009" name="Nucleic Acids Res.">
        <title>Analysis of complete genome sequence of Neorickettsia risticii: causative agent of Potomac horse fever.</title>
        <authorList>
            <person name="Lin M."/>
            <person name="Zhang C."/>
            <person name="Gibson K."/>
            <person name="Rikihisa Y."/>
        </authorList>
    </citation>
    <scope>NUCLEOTIDE SEQUENCE [LARGE SCALE GENOMIC DNA]</scope>
    <source>
        <strain evidence="2 3">Illinois</strain>
    </source>
</reference>
<dbReference type="AlphaFoldDB" id="C6V4X8"/>
<evidence type="ECO:0000313" key="3">
    <source>
        <dbReference type="Proteomes" id="UP000001627"/>
    </source>
</evidence>
<proteinExistence type="predicted"/>
<gene>
    <name evidence="2" type="ordered locus">NRI_0464</name>
</gene>
<evidence type="ECO:0000313" key="2">
    <source>
        <dbReference type="EMBL" id="ACT69445.1"/>
    </source>
</evidence>
<protein>
    <submittedName>
        <fullName evidence="2">Uncharacterized protein</fullName>
    </submittedName>
</protein>
<dbReference type="KEGG" id="nri:NRI_0464"/>
<keyword evidence="1" id="KW-1133">Transmembrane helix</keyword>
<sequence length="59" mass="7084">MLFVPAELTPTIQALIPLLFFCFTALDKLHTVALWAMHCRNSRNSERWLFHVKRHWKTF</sequence>
<keyword evidence="3" id="KW-1185">Reference proteome</keyword>
<accession>C6V4X8</accession>